<evidence type="ECO:0008006" key="3">
    <source>
        <dbReference type="Google" id="ProtNLM"/>
    </source>
</evidence>
<evidence type="ECO:0000313" key="2">
    <source>
        <dbReference type="Proteomes" id="UP000199029"/>
    </source>
</evidence>
<dbReference type="AlphaFoldDB" id="A0A1I5ZYE0"/>
<dbReference type="Proteomes" id="UP000199029">
    <property type="component" value="Unassembled WGS sequence"/>
</dbReference>
<protein>
    <recommendedName>
        <fullName evidence="3">SpoIIAA-like</fullName>
    </recommendedName>
</protein>
<organism evidence="1 2">
    <name type="scientific">Hymenobacter arizonensis</name>
    <name type="common">Siccationidurans arizonensis</name>
    <dbReference type="NCBI Taxonomy" id="1227077"/>
    <lineage>
        <taxon>Bacteria</taxon>
        <taxon>Pseudomonadati</taxon>
        <taxon>Bacteroidota</taxon>
        <taxon>Cytophagia</taxon>
        <taxon>Cytophagales</taxon>
        <taxon>Hymenobacteraceae</taxon>
        <taxon>Hymenobacter</taxon>
    </lineage>
</organism>
<reference evidence="2" key="1">
    <citation type="submission" date="2016-10" db="EMBL/GenBank/DDBJ databases">
        <authorList>
            <person name="Varghese N."/>
            <person name="Submissions S."/>
        </authorList>
    </citation>
    <scope>NUCLEOTIDE SEQUENCE [LARGE SCALE GENOMIC DNA]</scope>
    <source>
        <strain evidence="2">OR362-8,ATCC BAA-1266,JCM 13504</strain>
    </source>
</reference>
<sequence length="142" mass="16062">MASAPIRLHFKNSVGQVSEQTVGRQGGHVVVEYAAGPHRLGDLQTMLGHAKQLLARRGWHKVFGDQRLFPAFTPEQSEWLTQYWLQMAQQRSRRLYGAVLVSPEVFAQLPPEQTQQEGQEAAMTYRFFDDPAAAESWLAELP</sequence>
<keyword evidence="2" id="KW-1185">Reference proteome</keyword>
<evidence type="ECO:0000313" key="1">
    <source>
        <dbReference type="EMBL" id="SFQ61415.1"/>
    </source>
</evidence>
<name>A0A1I5ZYE0_HYMAR</name>
<gene>
    <name evidence="1" type="ORF">SAMN04515668_3307</name>
</gene>
<accession>A0A1I5ZYE0</accession>
<proteinExistence type="predicted"/>
<dbReference type="EMBL" id="FOXS01000004">
    <property type="protein sequence ID" value="SFQ61415.1"/>
    <property type="molecule type" value="Genomic_DNA"/>
</dbReference>